<protein>
    <submittedName>
        <fullName evidence="2">Lysophospholipase</fullName>
    </submittedName>
</protein>
<feature type="domain" description="Serine aminopeptidase S33" evidence="1">
    <location>
        <begin position="51"/>
        <end position="272"/>
    </location>
</feature>
<name>A0AB38YBK0_9GAMM</name>
<dbReference type="PANTHER" id="PTHR43265">
    <property type="entry name" value="ESTERASE ESTD"/>
    <property type="match status" value="1"/>
</dbReference>
<dbReference type="EMBL" id="CP101717">
    <property type="protein sequence ID" value="WLD56751.1"/>
    <property type="molecule type" value="Genomic_DNA"/>
</dbReference>
<organism evidence="2">
    <name type="scientific">Salinispirillum sp. LH 10-3-1</name>
    <dbReference type="NCBI Taxonomy" id="2952525"/>
    <lineage>
        <taxon>Bacteria</taxon>
        <taxon>Pseudomonadati</taxon>
        <taxon>Pseudomonadota</taxon>
        <taxon>Gammaproteobacteria</taxon>
        <taxon>Oceanospirillales</taxon>
        <taxon>Saccharospirillaceae</taxon>
        <taxon>Salinispirillum</taxon>
    </lineage>
</organism>
<evidence type="ECO:0000259" key="1">
    <source>
        <dbReference type="Pfam" id="PF12146"/>
    </source>
</evidence>
<dbReference type="RefSeq" id="WP_304994035.1">
    <property type="nucleotide sequence ID" value="NZ_CP101717.1"/>
</dbReference>
<reference evidence="2" key="1">
    <citation type="submission" date="2022-07" db="EMBL/GenBank/DDBJ databases">
        <title>Complete genome sequence of Salinispirillum sp. LH10-3-1 capable of multiple carbohydrate inversion isolated from a soda lake.</title>
        <authorList>
            <person name="Liu J."/>
            <person name="Zhai Y."/>
            <person name="Zhang H."/>
            <person name="Yang H."/>
            <person name="Qu J."/>
            <person name="Li J."/>
        </authorList>
    </citation>
    <scope>NUCLEOTIDE SEQUENCE</scope>
    <source>
        <strain evidence="2">LH 10-3-1</strain>
    </source>
</reference>
<dbReference type="InterPro" id="IPR022742">
    <property type="entry name" value="Hydrolase_4"/>
</dbReference>
<sequence>MNEEITFPSGKISLAGTLTVPKSDTPLPCVIMVHGSGAQDRDGNMSGFNTQIFQQISKSLSEQGIASLRYDKRGCGKSEGDFSVAGLSEMVDDACAAIDFLSRQSEKIDSEKIFVLGHSEGAVLAPEIAARREHLAGLVMLCASLRSFEEDAVKNAEVLNRDLEKMTGIKGKLARLFLYSKNPLATMTKLRRKVEKTKAKRVWVSFSRVSTKFYRETFNYDVKAFLKSTKHPILAIGGSKDFQCHPDDTLLIKDISPSPTDVHIIENMDHMLRLQAGESSILSYASSCDTPIVPEVNEILWAWVITQSGLAGR</sequence>
<dbReference type="PANTHER" id="PTHR43265:SF1">
    <property type="entry name" value="ESTERASE ESTD"/>
    <property type="match status" value="1"/>
</dbReference>
<dbReference type="SUPFAM" id="SSF53474">
    <property type="entry name" value="alpha/beta-Hydrolases"/>
    <property type="match status" value="1"/>
</dbReference>
<dbReference type="AlphaFoldDB" id="A0AB38YBK0"/>
<proteinExistence type="predicted"/>
<accession>A0AB38YBK0</accession>
<dbReference type="InterPro" id="IPR029058">
    <property type="entry name" value="AB_hydrolase_fold"/>
</dbReference>
<dbReference type="InterPro" id="IPR053145">
    <property type="entry name" value="AB_hydrolase_Est10"/>
</dbReference>
<dbReference type="Gene3D" id="3.40.50.1820">
    <property type="entry name" value="alpha/beta hydrolase"/>
    <property type="match status" value="1"/>
</dbReference>
<gene>
    <name evidence="2" type="ORF">NFC81_08390</name>
</gene>
<evidence type="ECO:0000313" key="2">
    <source>
        <dbReference type="EMBL" id="WLD56751.1"/>
    </source>
</evidence>
<dbReference type="Pfam" id="PF12146">
    <property type="entry name" value="Hydrolase_4"/>
    <property type="match status" value="1"/>
</dbReference>
<dbReference type="GO" id="GO:0052689">
    <property type="term" value="F:carboxylic ester hydrolase activity"/>
    <property type="evidence" value="ECO:0007669"/>
    <property type="project" value="TreeGrafter"/>
</dbReference>